<organism evidence="2 3">
    <name type="scientific">Thermoproteota archaeon</name>
    <dbReference type="NCBI Taxonomy" id="2056631"/>
    <lineage>
        <taxon>Archaea</taxon>
        <taxon>Thermoproteota</taxon>
    </lineage>
</organism>
<gene>
    <name evidence="2" type="ORF">DRJ31_00770</name>
</gene>
<dbReference type="InterPro" id="IPR006638">
    <property type="entry name" value="Elp3/MiaA/NifB-like_rSAM"/>
</dbReference>
<dbReference type="Gene3D" id="3.40.50.280">
    <property type="entry name" value="Cobalamin-binding domain"/>
    <property type="match status" value="1"/>
</dbReference>
<dbReference type="SUPFAM" id="SSF102114">
    <property type="entry name" value="Radical SAM enzymes"/>
    <property type="match status" value="1"/>
</dbReference>
<sequence length="530" mass="60692">MFREMSKPAEINAIKKDFRKAKVRFALCYPSTYRVGMSSLATHLLYGLVNEIPYALCERFFYSFSDQQEFSVESSRPLRDFTIIGFSFQYELDYVNALHMLMKSNIPLKSSERSSEHQLVIAGGPSITSNPMPMTPFFDVIVIGEAENLLPKIIDIVSSYDKPRDSLEEISKMKGVFIPQIHDKPIEKALVEDLNNAFYPTAQVLSVDDERKYRPVFEKSFLLEVSRGCPKGCRFCLESFLYRPYRERKLDRLIEILEEGLSKTPAKKVVCIGSAFAMHSRFNELLEVLLKTRIQLSIPSIWPTAINDQLVKLLLKGGQRTLTMAPETTSSRLQMAINKNFFEEDYYQAIKIAVKGGVKQLKLYFMLGLPGEKDDDVAAIARFLNNLVDLGFNRSRAIRVSINPFIPKAWTPFQWANFIDEKSYKTRCLMLRKLTRKPQIEISCLNYKWALIQAILSIGGSELSPIIQYVAENGGRLSAWRKALKKYDLDFKTLSFKARELKPWSIVDLGVSEDFLKKEFEKALDALKSG</sequence>
<dbReference type="Pfam" id="PF19864">
    <property type="entry name" value="Radical_SAM_N2"/>
    <property type="match status" value="1"/>
</dbReference>
<dbReference type="SFLD" id="SFLDS00029">
    <property type="entry name" value="Radical_SAM"/>
    <property type="match status" value="1"/>
</dbReference>
<dbReference type="CDD" id="cd01335">
    <property type="entry name" value="Radical_SAM"/>
    <property type="match status" value="1"/>
</dbReference>
<dbReference type="Gene3D" id="3.80.30.20">
    <property type="entry name" value="tm_1862 like domain"/>
    <property type="match status" value="1"/>
</dbReference>
<name>A0A497EUG9_9CREN</name>
<evidence type="ECO:0000313" key="3">
    <source>
        <dbReference type="Proteomes" id="UP000278475"/>
    </source>
</evidence>
<dbReference type="InterPro" id="IPR023404">
    <property type="entry name" value="rSAM_horseshoe"/>
</dbReference>
<protein>
    <submittedName>
        <fullName evidence="2">Radical SAM protein</fullName>
    </submittedName>
</protein>
<dbReference type="InterPro" id="IPR007197">
    <property type="entry name" value="rSAM"/>
</dbReference>
<dbReference type="InterPro" id="IPR058240">
    <property type="entry name" value="rSAM_sf"/>
</dbReference>
<dbReference type="SMART" id="SM00729">
    <property type="entry name" value="Elp3"/>
    <property type="match status" value="1"/>
</dbReference>
<proteinExistence type="predicted"/>
<dbReference type="PANTHER" id="PTHR42731:SF1">
    <property type="entry name" value="RADICAL SAM DOMAIN PROTEIN"/>
    <property type="match status" value="1"/>
</dbReference>
<evidence type="ECO:0000313" key="2">
    <source>
        <dbReference type="EMBL" id="RLE50591.1"/>
    </source>
</evidence>
<dbReference type="EMBL" id="QMQV01000003">
    <property type="protein sequence ID" value="RLE50591.1"/>
    <property type="molecule type" value="Genomic_DNA"/>
</dbReference>
<dbReference type="PANTHER" id="PTHR42731">
    <property type="entry name" value="SLL1084 PROTEIN"/>
    <property type="match status" value="1"/>
</dbReference>
<dbReference type="GO" id="GO:0051536">
    <property type="term" value="F:iron-sulfur cluster binding"/>
    <property type="evidence" value="ECO:0007669"/>
    <property type="project" value="InterPro"/>
</dbReference>
<comment type="caution">
    <text evidence="2">The sequence shown here is derived from an EMBL/GenBank/DDBJ whole genome shotgun (WGS) entry which is preliminary data.</text>
</comment>
<dbReference type="SFLD" id="SFLDG01082">
    <property type="entry name" value="B12-binding_domain_containing"/>
    <property type="match status" value="1"/>
</dbReference>
<feature type="domain" description="Radical SAM core" evidence="1">
    <location>
        <begin position="215"/>
        <end position="441"/>
    </location>
</feature>
<dbReference type="GO" id="GO:0003824">
    <property type="term" value="F:catalytic activity"/>
    <property type="evidence" value="ECO:0007669"/>
    <property type="project" value="InterPro"/>
</dbReference>
<dbReference type="Proteomes" id="UP000278475">
    <property type="component" value="Unassembled WGS sequence"/>
</dbReference>
<accession>A0A497EUG9</accession>
<dbReference type="InterPro" id="IPR045784">
    <property type="entry name" value="Radical_SAM_N2"/>
</dbReference>
<evidence type="ECO:0000259" key="1">
    <source>
        <dbReference type="PROSITE" id="PS51918"/>
    </source>
</evidence>
<reference evidence="2 3" key="1">
    <citation type="submission" date="2018-06" db="EMBL/GenBank/DDBJ databases">
        <title>Extensive metabolic versatility and redundancy in microbially diverse, dynamic hydrothermal sediments.</title>
        <authorList>
            <person name="Dombrowski N."/>
            <person name="Teske A."/>
            <person name="Baker B.J."/>
        </authorList>
    </citation>
    <scope>NUCLEOTIDE SEQUENCE [LARGE SCALE GENOMIC DNA]</scope>
    <source>
        <strain evidence="2">B66_G16</strain>
    </source>
</reference>
<dbReference type="PROSITE" id="PS51918">
    <property type="entry name" value="RADICAL_SAM"/>
    <property type="match status" value="1"/>
</dbReference>
<dbReference type="AlphaFoldDB" id="A0A497EUG9"/>
<dbReference type="Pfam" id="PF04055">
    <property type="entry name" value="Radical_SAM"/>
    <property type="match status" value="1"/>
</dbReference>